<dbReference type="Gene3D" id="6.10.140.140">
    <property type="match status" value="1"/>
</dbReference>
<accession>C4MLI0</accession>
<organism evidence="4">
    <name type="scientific">Mus musculus domesticus</name>
    <name type="common">western European house mouse</name>
    <dbReference type="NCBI Taxonomy" id="10092"/>
    <lineage>
        <taxon>Eukaryota</taxon>
        <taxon>Metazoa</taxon>
        <taxon>Chordata</taxon>
        <taxon>Craniata</taxon>
        <taxon>Vertebrata</taxon>
        <taxon>Euteleostomi</taxon>
        <taxon>Mammalia</taxon>
        <taxon>Eutheria</taxon>
        <taxon>Euarchontoglires</taxon>
        <taxon>Glires</taxon>
        <taxon>Rodentia</taxon>
        <taxon>Myomorpha</taxon>
        <taxon>Muroidea</taxon>
        <taxon>Muridae</taxon>
        <taxon>Murinae</taxon>
        <taxon>Mus</taxon>
        <taxon>Mus</taxon>
    </lineage>
</organism>
<dbReference type="AlphaFoldDB" id="C4MLI0"/>
<dbReference type="GO" id="GO:0006355">
    <property type="term" value="P:regulation of DNA-templated transcription"/>
    <property type="evidence" value="ECO:0007669"/>
    <property type="project" value="InterPro"/>
</dbReference>
<evidence type="ECO:0000259" key="2">
    <source>
        <dbReference type="PROSITE" id="PS50805"/>
    </source>
</evidence>
<dbReference type="SMART" id="SM00349">
    <property type="entry name" value="KRAB"/>
    <property type="match status" value="1"/>
</dbReference>
<dbReference type="InterPro" id="IPR001909">
    <property type="entry name" value="KRAB"/>
</dbReference>
<dbReference type="SUPFAM" id="SSF109640">
    <property type="entry name" value="KRAB domain (Kruppel-associated box)"/>
    <property type="match status" value="1"/>
</dbReference>
<dbReference type="PANTHER" id="PTHR14112">
    <property type="entry name" value="SYNOVIAL SARCOMA, X MEMBER"/>
    <property type="match status" value="1"/>
</dbReference>
<feature type="domain" description="KRAB-related" evidence="3">
    <location>
        <begin position="27"/>
        <end position="90"/>
    </location>
</feature>
<dbReference type="PROSITE" id="PS50806">
    <property type="entry name" value="KRAB_RELATED"/>
    <property type="match status" value="1"/>
</dbReference>
<dbReference type="PANTHER" id="PTHR14112:SF1">
    <property type="entry name" value="KRAB-RELATED DOMAIN-CONTAINING PROTEIN"/>
    <property type="match status" value="1"/>
</dbReference>
<feature type="region of interest" description="Disordered" evidence="1">
    <location>
        <begin position="1"/>
        <end position="22"/>
    </location>
</feature>
<evidence type="ECO:0000313" key="4">
    <source>
        <dbReference type="EMBL" id="ACI23394.1"/>
    </source>
</evidence>
<dbReference type="EMBL" id="EU719625">
    <property type="protein sequence ID" value="ACI23394.1"/>
    <property type="molecule type" value="Genomic_DNA"/>
</dbReference>
<evidence type="ECO:0000259" key="3">
    <source>
        <dbReference type="PROSITE" id="PS50806"/>
    </source>
</evidence>
<protein>
    <submittedName>
        <fullName evidence="4">PRDM9-B</fullName>
    </submittedName>
</protein>
<evidence type="ECO:0000256" key="1">
    <source>
        <dbReference type="SAM" id="MobiDB-lite"/>
    </source>
</evidence>
<proteinExistence type="predicted"/>
<name>C4MLI0_MOUSE</name>
<dbReference type="InterPro" id="IPR003655">
    <property type="entry name" value="aKRAB"/>
</dbReference>
<dbReference type="PROSITE" id="PS50805">
    <property type="entry name" value="KRAB"/>
    <property type="match status" value="1"/>
</dbReference>
<feature type="domain" description="KRAB" evidence="2">
    <location>
        <begin position="30"/>
        <end position="100"/>
    </location>
</feature>
<dbReference type="InterPro" id="IPR036051">
    <property type="entry name" value="KRAB_dom_sf"/>
</dbReference>
<dbReference type="Pfam" id="PF01352">
    <property type="entry name" value="KRAB"/>
    <property type="match status" value="1"/>
</dbReference>
<gene>
    <name evidence="4" type="primary">Prdm9</name>
</gene>
<reference evidence="4" key="1">
    <citation type="journal article" date="2009" name="Science">
        <title>A mouse speciation gene encodes a meiotic histone H3 methyltransferase.</title>
        <authorList>
            <person name="Mihola O."/>
            <person name="Trachtulec Z."/>
            <person name="Vlcek C."/>
            <person name="Schimenti J.C."/>
            <person name="Forejt J."/>
        </authorList>
    </citation>
    <scope>NUCLEOTIDE SEQUENCE</scope>
    <source>
        <strain evidence="4">C3H/HeJ</strain>
    </source>
</reference>
<dbReference type="CDD" id="cd07765">
    <property type="entry name" value="KRAB_A-box"/>
    <property type="match status" value="1"/>
</dbReference>
<sequence>MSCTMNTNKLEENSPEEDTGKFEWKPKVKDEFKDISIYFSKEEWAEMGEWEKIRYRNVKRNYKMLISIGLRAPRPAFMCYQRQAMKPQINDSEDSDEEWTPKQQGFLCVALAFLELTL</sequence>